<evidence type="ECO:0000313" key="3">
    <source>
        <dbReference type="Proteomes" id="UP000254069"/>
    </source>
</evidence>
<dbReference type="NCBIfam" id="NF008333">
    <property type="entry name" value="PRK11118.1"/>
    <property type="match status" value="1"/>
</dbReference>
<dbReference type="AlphaFoldDB" id="A0A380BF60"/>
<dbReference type="InterPro" id="IPR011008">
    <property type="entry name" value="Dimeric_a/b-barrel"/>
</dbReference>
<dbReference type="PANTHER" id="PTHR39169">
    <property type="match status" value="1"/>
</dbReference>
<reference evidence="1" key="2">
    <citation type="submission" date="2021-05" db="EMBL/GenBank/DDBJ databases">
        <title>Molecular characterization for Shewanella algae harboring chromosomal blaOXA-55-like strains isolated from clinical and environment sample.</title>
        <authorList>
            <person name="Ohama Y."/>
            <person name="Aoki K."/>
            <person name="Harada S."/>
            <person name="Moriya K."/>
            <person name="Ishii Y."/>
            <person name="Tateda K."/>
        </authorList>
    </citation>
    <scope>NUCLEOTIDE SEQUENCE</scope>
    <source>
        <strain evidence="1">TUM17379</strain>
    </source>
</reference>
<dbReference type="Proteomes" id="UP000825078">
    <property type="component" value="Chromosome"/>
</dbReference>
<name>A0A380BF60_9GAMM</name>
<dbReference type="EMBL" id="UGYO01000002">
    <property type="protein sequence ID" value="SUJ00581.1"/>
    <property type="molecule type" value="Genomic_DNA"/>
</dbReference>
<dbReference type="Pfam" id="PF08803">
    <property type="entry name" value="ydhR"/>
    <property type="match status" value="1"/>
</dbReference>
<evidence type="ECO:0000313" key="1">
    <source>
        <dbReference type="EMBL" id="BCV45821.1"/>
    </source>
</evidence>
<dbReference type="GeneID" id="88625808"/>
<dbReference type="RefSeq" id="WP_025010933.1">
    <property type="nucleotide sequence ID" value="NZ_AP024609.1"/>
</dbReference>
<sequence length="104" mass="11529">MTTLLQIDFEFPAEMMGDALTEQAKPLAESITREPGFIAKIWTENPRSGEAGGIYLFEDEASAEAYACMHSQRVAAMGAHNIRIRLFDVNESLSKITHGWPLSV</sequence>
<gene>
    <name evidence="2" type="primary">ydhR</name>
    <name evidence="2" type="ORF">NCTC10738_03162</name>
    <name evidence="1" type="ORF">TUM17379_28390</name>
</gene>
<dbReference type="KEGG" id="salg:BS332_21690"/>
<keyword evidence="3" id="KW-1185">Reference proteome</keyword>
<dbReference type="SUPFAM" id="SSF54909">
    <property type="entry name" value="Dimeric alpha+beta barrel"/>
    <property type="match status" value="1"/>
</dbReference>
<protein>
    <submittedName>
        <fullName evidence="1 2">Monooxygenase</fullName>
        <ecNumber evidence="2">1.-.-.-</ecNumber>
    </submittedName>
</protein>
<dbReference type="Proteomes" id="UP000254069">
    <property type="component" value="Unassembled WGS sequence"/>
</dbReference>
<dbReference type="Gene3D" id="3.30.70.100">
    <property type="match status" value="1"/>
</dbReference>
<proteinExistence type="predicted"/>
<organism evidence="2 3">
    <name type="scientific">Shewanella algae</name>
    <dbReference type="NCBI Taxonomy" id="38313"/>
    <lineage>
        <taxon>Bacteria</taxon>
        <taxon>Pseudomonadati</taxon>
        <taxon>Pseudomonadota</taxon>
        <taxon>Gammaproteobacteria</taxon>
        <taxon>Alteromonadales</taxon>
        <taxon>Shewanellaceae</taxon>
        <taxon>Shewanella</taxon>
    </lineage>
</organism>
<dbReference type="GO" id="GO:0004497">
    <property type="term" value="F:monooxygenase activity"/>
    <property type="evidence" value="ECO:0007669"/>
    <property type="project" value="UniProtKB-KW"/>
</dbReference>
<keyword evidence="2" id="KW-0560">Oxidoreductase</keyword>
<dbReference type="EMBL" id="AP024613">
    <property type="protein sequence ID" value="BCV45821.1"/>
    <property type="molecule type" value="Genomic_DNA"/>
</dbReference>
<evidence type="ECO:0000313" key="2">
    <source>
        <dbReference type="EMBL" id="SUJ00581.1"/>
    </source>
</evidence>
<dbReference type="PANTHER" id="PTHR39169:SF1">
    <property type="entry name" value="MONOOXYGENASE YDHR-RELATED"/>
    <property type="match status" value="1"/>
</dbReference>
<reference evidence="2 3" key="1">
    <citation type="submission" date="2018-06" db="EMBL/GenBank/DDBJ databases">
        <authorList>
            <consortium name="Pathogen Informatics"/>
            <person name="Doyle S."/>
        </authorList>
    </citation>
    <scope>NUCLEOTIDE SEQUENCE [LARGE SCALE GENOMIC DNA]</scope>
    <source>
        <strain evidence="2 3">NCTC10738</strain>
    </source>
</reference>
<dbReference type="EC" id="1.-.-.-" evidence="2"/>
<dbReference type="InterPro" id="IPR014910">
    <property type="entry name" value="YdhR"/>
</dbReference>
<keyword evidence="2" id="KW-0503">Monooxygenase</keyword>
<accession>A0A380BF60</accession>